<evidence type="ECO:0000313" key="1">
    <source>
        <dbReference type="EMBL" id="KIM63091.1"/>
    </source>
</evidence>
<name>A0A0C3E524_9AGAM</name>
<dbReference type="Proteomes" id="UP000053989">
    <property type="component" value="Unassembled WGS sequence"/>
</dbReference>
<sequence length="55" mass="6054">MSSGDYNDGIHGCASEFLHLHTGLDGELKLATLDDDDDDDGEIKQVDLKRIYIST</sequence>
<evidence type="ECO:0000313" key="2">
    <source>
        <dbReference type="Proteomes" id="UP000053989"/>
    </source>
</evidence>
<gene>
    <name evidence="1" type="ORF">SCLCIDRAFT_24481</name>
</gene>
<dbReference type="EMBL" id="KN822037">
    <property type="protein sequence ID" value="KIM63091.1"/>
    <property type="molecule type" value="Genomic_DNA"/>
</dbReference>
<reference evidence="1 2" key="1">
    <citation type="submission" date="2014-04" db="EMBL/GenBank/DDBJ databases">
        <authorList>
            <consortium name="DOE Joint Genome Institute"/>
            <person name="Kuo A."/>
            <person name="Kohler A."/>
            <person name="Nagy L.G."/>
            <person name="Floudas D."/>
            <person name="Copeland A."/>
            <person name="Barry K.W."/>
            <person name="Cichocki N."/>
            <person name="Veneault-Fourrey C."/>
            <person name="LaButti K."/>
            <person name="Lindquist E.A."/>
            <person name="Lipzen A."/>
            <person name="Lundell T."/>
            <person name="Morin E."/>
            <person name="Murat C."/>
            <person name="Sun H."/>
            <person name="Tunlid A."/>
            <person name="Henrissat B."/>
            <person name="Grigoriev I.V."/>
            <person name="Hibbett D.S."/>
            <person name="Martin F."/>
            <person name="Nordberg H.P."/>
            <person name="Cantor M.N."/>
            <person name="Hua S.X."/>
        </authorList>
    </citation>
    <scope>NUCLEOTIDE SEQUENCE [LARGE SCALE GENOMIC DNA]</scope>
    <source>
        <strain evidence="1 2">Foug A</strain>
    </source>
</reference>
<dbReference type="InParanoid" id="A0A0C3E524"/>
<protein>
    <submittedName>
        <fullName evidence="1">Uncharacterized protein</fullName>
    </submittedName>
</protein>
<proteinExistence type="predicted"/>
<accession>A0A0C3E524</accession>
<dbReference type="HOGENOM" id="CLU_3033718_0_0_1"/>
<keyword evidence="2" id="KW-1185">Reference proteome</keyword>
<organism evidence="1 2">
    <name type="scientific">Scleroderma citrinum Foug A</name>
    <dbReference type="NCBI Taxonomy" id="1036808"/>
    <lineage>
        <taxon>Eukaryota</taxon>
        <taxon>Fungi</taxon>
        <taxon>Dikarya</taxon>
        <taxon>Basidiomycota</taxon>
        <taxon>Agaricomycotina</taxon>
        <taxon>Agaricomycetes</taxon>
        <taxon>Agaricomycetidae</taxon>
        <taxon>Boletales</taxon>
        <taxon>Sclerodermatineae</taxon>
        <taxon>Sclerodermataceae</taxon>
        <taxon>Scleroderma</taxon>
    </lineage>
</organism>
<dbReference type="AlphaFoldDB" id="A0A0C3E524"/>
<reference evidence="2" key="2">
    <citation type="submission" date="2015-01" db="EMBL/GenBank/DDBJ databases">
        <title>Evolutionary Origins and Diversification of the Mycorrhizal Mutualists.</title>
        <authorList>
            <consortium name="DOE Joint Genome Institute"/>
            <consortium name="Mycorrhizal Genomics Consortium"/>
            <person name="Kohler A."/>
            <person name="Kuo A."/>
            <person name="Nagy L.G."/>
            <person name="Floudas D."/>
            <person name="Copeland A."/>
            <person name="Barry K.W."/>
            <person name="Cichocki N."/>
            <person name="Veneault-Fourrey C."/>
            <person name="LaButti K."/>
            <person name="Lindquist E.A."/>
            <person name="Lipzen A."/>
            <person name="Lundell T."/>
            <person name="Morin E."/>
            <person name="Murat C."/>
            <person name="Riley R."/>
            <person name="Ohm R."/>
            <person name="Sun H."/>
            <person name="Tunlid A."/>
            <person name="Henrissat B."/>
            <person name="Grigoriev I.V."/>
            <person name="Hibbett D.S."/>
            <person name="Martin F."/>
        </authorList>
    </citation>
    <scope>NUCLEOTIDE SEQUENCE [LARGE SCALE GENOMIC DNA]</scope>
    <source>
        <strain evidence="2">Foug A</strain>
    </source>
</reference>